<dbReference type="FunFam" id="3.40.309.10:FF:000002">
    <property type="entry name" value="Methylmalonate-semialdehyde dehydrogenase (Acylating)"/>
    <property type="match status" value="1"/>
</dbReference>
<dbReference type="Gene3D" id="3.40.309.10">
    <property type="entry name" value="Aldehyde Dehydrogenase, Chain A, domain 2"/>
    <property type="match status" value="1"/>
</dbReference>
<dbReference type="FunFam" id="3.40.605.10:FF:000003">
    <property type="entry name" value="Methylmalonate-semialdehyde dehydrogenase [acylating]"/>
    <property type="match status" value="1"/>
</dbReference>
<dbReference type="InterPro" id="IPR016162">
    <property type="entry name" value="Ald_DH_N"/>
</dbReference>
<evidence type="ECO:0000313" key="7">
    <source>
        <dbReference type="Proteomes" id="UP000275180"/>
    </source>
</evidence>
<dbReference type="PANTHER" id="PTHR43866:SF3">
    <property type="entry name" value="METHYLMALONATE-SEMIALDEHYDE DEHYDROGENASE [ACYLATING], MITOCHONDRIAL"/>
    <property type="match status" value="1"/>
</dbReference>
<comment type="similarity">
    <text evidence="1">Belongs to the aldehyde dehydrogenase family.</text>
</comment>
<evidence type="ECO:0000256" key="1">
    <source>
        <dbReference type="ARBA" id="ARBA00009986"/>
    </source>
</evidence>
<dbReference type="EMBL" id="RDQJ01000005">
    <property type="protein sequence ID" value="RMX15955.1"/>
    <property type="molecule type" value="Genomic_DNA"/>
</dbReference>
<dbReference type="Pfam" id="PF00171">
    <property type="entry name" value="Aldedh"/>
    <property type="match status" value="1"/>
</dbReference>
<sequence length="506" mass="53778">MNAISEQGLKAPTVKLLINGQFVESKTTEWREVINPATQEVLARVPFATQDEINQAVAAAKEAFKTWRKTPIGARARIFLKYQELIRANMKELAAMLTAEQGKTLPDAEGDVFRGLEVVEHAASVGNLQLGELANNVANGVDTYTLLQPLGVCAGITPFNFPAMIPLWMFPMAIATGNTFVLKPSEQDPMVTMRLCELALEAGIPAGVLNVIHGGEMAVNAICDHPDIKAVSFVGSTKVGTHVYNRASLAGKRVQCMMGAKNHAIVLPDANKEQTLNAIAGAAFGAAGQRCMALPVVVLVGEAQKWLPELVEKAKTLKVSAGTEQGADLGPVISCAALSRIEGLIERGVADGAKLELDGRKPKVPGFEKGNFVGPTIFSGVKPGMAIYDQEIFGPVLCVVEAATLEEAIEFINANPNGNGTAIFTQSGAAAHKFQEDIDVGQVGINVPIPVPVPLFSFSGSRASKLGDLGPYGKQVILFYTQTKTVTARWFDDNSTGGLNTTISLK</sequence>
<reference evidence="6 7" key="1">
    <citation type="submission" date="2018-10" db="EMBL/GenBank/DDBJ databases">
        <title>Comamonadaceae CDC group NO-1 genome sequencing and assembly.</title>
        <authorList>
            <person name="Bernier A.-M."/>
            <person name="Bernard K."/>
        </authorList>
    </citation>
    <scope>NUCLEOTIDE SEQUENCE [LARGE SCALE GENOMIC DNA]</scope>
    <source>
        <strain evidence="6 7">NML180582</strain>
    </source>
</reference>
<dbReference type="SUPFAM" id="SSF53720">
    <property type="entry name" value="ALDH-like"/>
    <property type="match status" value="1"/>
</dbReference>
<dbReference type="OrthoDB" id="6187633at2"/>
<dbReference type="CDD" id="cd07085">
    <property type="entry name" value="ALDH_F6_MMSDH"/>
    <property type="match status" value="1"/>
</dbReference>
<dbReference type="GO" id="GO:0006210">
    <property type="term" value="P:thymine catabolic process"/>
    <property type="evidence" value="ECO:0007669"/>
    <property type="project" value="TreeGrafter"/>
</dbReference>
<gene>
    <name evidence="6" type="ORF">EBQ34_05140</name>
</gene>
<organism evidence="6 7">
    <name type="scientific">Vandammella animalimorsus</name>
    <dbReference type="NCBI Taxonomy" id="2029117"/>
    <lineage>
        <taxon>Bacteria</taxon>
        <taxon>Pseudomonadati</taxon>
        <taxon>Pseudomonadota</taxon>
        <taxon>Betaproteobacteria</taxon>
        <taxon>Burkholderiales</taxon>
        <taxon>Comamonadaceae</taxon>
        <taxon>Vandammella</taxon>
    </lineage>
</organism>
<dbReference type="InterPro" id="IPR016163">
    <property type="entry name" value="Ald_DH_C"/>
</dbReference>
<evidence type="ECO:0000313" key="6">
    <source>
        <dbReference type="EMBL" id="RMX15955.1"/>
    </source>
</evidence>
<evidence type="ECO:0000256" key="2">
    <source>
        <dbReference type="ARBA" id="ARBA00013048"/>
    </source>
</evidence>
<name>A0A3M6RKJ1_9BURK</name>
<dbReference type="InterPro" id="IPR016161">
    <property type="entry name" value="Ald_DH/histidinol_DH"/>
</dbReference>
<dbReference type="EC" id="1.2.1.27" evidence="2"/>
<evidence type="ECO:0000256" key="3">
    <source>
        <dbReference type="ARBA" id="ARBA00023002"/>
    </source>
</evidence>
<dbReference type="Gene3D" id="3.40.605.10">
    <property type="entry name" value="Aldehyde Dehydrogenase, Chain A, domain 1"/>
    <property type="match status" value="1"/>
</dbReference>
<keyword evidence="3" id="KW-0560">Oxidoreductase</keyword>
<evidence type="ECO:0000256" key="4">
    <source>
        <dbReference type="ARBA" id="ARBA00023027"/>
    </source>
</evidence>
<keyword evidence="4" id="KW-0520">NAD</keyword>
<dbReference type="InterPro" id="IPR010061">
    <property type="entry name" value="MeMal-semiAld_DH"/>
</dbReference>
<comment type="caution">
    <text evidence="6">The sequence shown here is derived from an EMBL/GenBank/DDBJ whole genome shotgun (WGS) entry which is preliminary data.</text>
</comment>
<proteinExistence type="inferred from homology"/>
<dbReference type="GO" id="GO:0006574">
    <property type="term" value="P:L-valine catabolic process"/>
    <property type="evidence" value="ECO:0007669"/>
    <property type="project" value="TreeGrafter"/>
</dbReference>
<accession>A0A3M6RKJ1</accession>
<evidence type="ECO:0000259" key="5">
    <source>
        <dbReference type="Pfam" id="PF00171"/>
    </source>
</evidence>
<dbReference type="InterPro" id="IPR015590">
    <property type="entry name" value="Aldehyde_DH_dom"/>
</dbReference>
<feature type="domain" description="Aldehyde dehydrogenase" evidence="5">
    <location>
        <begin position="22"/>
        <end position="486"/>
    </location>
</feature>
<dbReference type="Proteomes" id="UP000275180">
    <property type="component" value="Unassembled WGS sequence"/>
</dbReference>
<dbReference type="PANTHER" id="PTHR43866">
    <property type="entry name" value="MALONATE-SEMIALDEHYDE DEHYDROGENASE"/>
    <property type="match status" value="1"/>
</dbReference>
<dbReference type="RefSeq" id="WP_122244490.1">
    <property type="nucleotide sequence ID" value="NZ_RDQJ01000005.1"/>
</dbReference>
<protein>
    <recommendedName>
        <fullName evidence="2">methylmalonate-semialdehyde dehydrogenase (CoA acylating)</fullName>
        <ecNumber evidence="2">1.2.1.27</ecNumber>
    </recommendedName>
</protein>
<dbReference type="GO" id="GO:0004491">
    <property type="term" value="F:methylmalonate-semialdehyde dehydrogenase (acylating, NAD) activity"/>
    <property type="evidence" value="ECO:0007669"/>
    <property type="project" value="UniProtKB-EC"/>
</dbReference>
<dbReference type="NCBIfam" id="TIGR01722">
    <property type="entry name" value="MMSDH"/>
    <property type="match status" value="1"/>
</dbReference>
<dbReference type="AlphaFoldDB" id="A0A3M6RKJ1"/>